<reference evidence="1 2" key="1">
    <citation type="submission" date="2012-05" db="EMBL/GenBank/DDBJ databases">
        <title>Recombination and specialization in a pathogen metapopulation.</title>
        <authorList>
            <person name="Gardiner A."/>
            <person name="Kemen E."/>
            <person name="Schultz-Larsen T."/>
            <person name="MacLean D."/>
            <person name="Van Oosterhout C."/>
            <person name="Jones J.D.G."/>
        </authorList>
    </citation>
    <scope>NUCLEOTIDE SEQUENCE [LARGE SCALE GENOMIC DNA]</scope>
    <source>
        <strain evidence="1 2">Ac Nc2</strain>
    </source>
</reference>
<dbReference type="EMBL" id="CAIX01000039">
    <property type="protein sequence ID" value="CCI42779.1"/>
    <property type="molecule type" value="Genomic_DNA"/>
</dbReference>
<gene>
    <name evidence="1" type="ORF">BN9_035630</name>
</gene>
<accession>A0A024G7X2</accession>
<proteinExistence type="predicted"/>
<sequence length="172" mass="20204">MPLVTNKTKKCFSLSSAVGMLHVHEHKSRGIVYCDSHHPLLCLAKLLLLARNEYLWMKRPGNRVHSPKCCLYNTVCVRDELNVHYLRWMKNEHRRKKSFPIHRDKFWTAVNLYFYFTDTRYLTKKPISIFFTKLLSGKSITSSKYVALLVFYRGALGAEYDPDDICDDEPLK</sequence>
<protein>
    <submittedName>
        <fullName evidence="1">Uncharacterized protein</fullName>
    </submittedName>
</protein>
<name>A0A024G7X2_9STRA</name>
<comment type="caution">
    <text evidence="1">The sequence shown here is derived from an EMBL/GenBank/DDBJ whole genome shotgun (WGS) entry which is preliminary data.</text>
</comment>
<dbReference type="Proteomes" id="UP000053237">
    <property type="component" value="Unassembled WGS sequence"/>
</dbReference>
<dbReference type="AlphaFoldDB" id="A0A024G7X2"/>
<organism evidence="1 2">
    <name type="scientific">Albugo candida</name>
    <dbReference type="NCBI Taxonomy" id="65357"/>
    <lineage>
        <taxon>Eukaryota</taxon>
        <taxon>Sar</taxon>
        <taxon>Stramenopiles</taxon>
        <taxon>Oomycota</taxon>
        <taxon>Peronosporomycetes</taxon>
        <taxon>Albuginales</taxon>
        <taxon>Albuginaceae</taxon>
        <taxon>Albugo</taxon>
    </lineage>
</organism>
<keyword evidence="2" id="KW-1185">Reference proteome</keyword>
<dbReference type="InParanoid" id="A0A024G7X2"/>
<evidence type="ECO:0000313" key="1">
    <source>
        <dbReference type="EMBL" id="CCI42779.1"/>
    </source>
</evidence>
<evidence type="ECO:0000313" key="2">
    <source>
        <dbReference type="Proteomes" id="UP000053237"/>
    </source>
</evidence>